<comment type="subcellular location">
    <subcellularLocation>
        <location evidence="2">Nucleus</location>
    </subcellularLocation>
</comment>
<keyword evidence="4" id="KW-0479">Metal-binding</keyword>
<dbReference type="Proteomes" id="UP000502823">
    <property type="component" value="Unassembled WGS sequence"/>
</dbReference>
<dbReference type="AlphaFoldDB" id="A0A6L2Q143"/>
<dbReference type="GO" id="GO:0005634">
    <property type="term" value="C:nucleus"/>
    <property type="evidence" value="ECO:0007669"/>
    <property type="project" value="UniProtKB-SubCell"/>
</dbReference>
<keyword evidence="5" id="KW-0677">Repeat</keyword>
<keyword evidence="7" id="KW-0862">Zinc</keyword>
<feature type="domain" description="C2H2-type" evidence="13">
    <location>
        <begin position="197"/>
        <end position="224"/>
    </location>
</feature>
<evidence type="ECO:0000256" key="3">
    <source>
        <dbReference type="ARBA" id="ARBA00006991"/>
    </source>
</evidence>
<keyword evidence="8" id="KW-0805">Transcription regulation</keyword>
<dbReference type="EMBL" id="BLKM01000687">
    <property type="protein sequence ID" value="GFG37262.1"/>
    <property type="molecule type" value="Genomic_DNA"/>
</dbReference>
<evidence type="ECO:0000256" key="5">
    <source>
        <dbReference type="ARBA" id="ARBA00022737"/>
    </source>
</evidence>
<feature type="domain" description="C2H2-type" evidence="13">
    <location>
        <begin position="225"/>
        <end position="252"/>
    </location>
</feature>
<dbReference type="GO" id="GO:0045596">
    <property type="term" value="P:negative regulation of cell differentiation"/>
    <property type="evidence" value="ECO:0007669"/>
    <property type="project" value="UniProtKB-ARBA"/>
</dbReference>
<evidence type="ECO:0000259" key="13">
    <source>
        <dbReference type="PROSITE" id="PS50157"/>
    </source>
</evidence>
<evidence type="ECO:0000256" key="7">
    <source>
        <dbReference type="ARBA" id="ARBA00022833"/>
    </source>
</evidence>
<dbReference type="InterPro" id="IPR013087">
    <property type="entry name" value="Znf_C2H2_type"/>
</dbReference>
<dbReference type="PROSITE" id="PS50157">
    <property type="entry name" value="ZINC_FINGER_C2H2_2"/>
    <property type="match status" value="8"/>
</dbReference>
<dbReference type="Gene3D" id="3.30.160.60">
    <property type="entry name" value="Classic Zinc Finger"/>
    <property type="match status" value="8"/>
</dbReference>
<evidence type="ECO:0000256" key="4">
    <source>
        <dbReference type="ARBA" id="ARBA00022723"/>
    </source>
</evidence>
<dbReference type="FunFam" id="3.30.160.60:FF:000912">
    <property type="entry name" value="Zinc finger protein 660"/>
    <property type="match status" value="2"/>
</dbReference>
<comment type="similarity">
    <text evidence="3">Belongs to the krueppel C2H2-type zinc-finger protein family.</text>
</comment>
<dbReference type="SMART" id="SM00355">
    <property type="entry name" value="ZnF_C2H2"/>
    <property type="match status" value="8"/>
</dbReference>
<dbReference type="PROSITE" id="PS00028">
    <property type="entry name" value="ZINC_FINGER_C2H2_1"/>
    <property type="match status" value="8"/>
</dbReference>
<evidence type="ECO:0000256" key="8">
    <source>
        <dbReference type="ARBA" id="ARBA00023015"/>
    </source>
</evidence>
<evidence type="ECO:0000256" key="6">
    <source>
        <dbReference type="ARBA" id="ARBA00022771"/>
    </source>
</evidence>
<dbReference type="FunFam" id="3.30.160.60:FF:000446">
    <property type="entry name" value="Zinc finger protein"/>
    <property type="match status" value="1"/>
</dbReference>
<accession>A0A6L2Q143</accession>
<dbReference type="FunFam" id="3.30.160.60:FF:001498">
    <property type="entry name" value="Zinc finger protein 404"/>
    <property type="match status" value="1"/>
</dbReference>
<evidence type="ECO:0000256" key="2">
    <source>
        <dbReference type="ARBA" id="ARBA00004123"/>
    </source>
</evidence>
<dbReference type="GO" id="GO:0008270">
    <property type="term" value="F:zinc ion binding"/>
    <property type="evidence" value="ECO:0007669"/>
    <property type="project" value="UniProtKB-KW"/>
</dbReference>
<dbReference type="SUPFAM" id="SSF57667">
    <property type="entry name" value="beta-beta-alpha zinc fingers"/>
    <property type="match status" value="4"/>
</dbReference>
<feature type="domain" description="C2H2-type" evidence="13">
    <location>
        <begin position="253"/>
        <end position="280"/>
    </location>
</feature>
<comment type="caution">
    <text evidence="14">The sequence shown here is derived from an EMBL/GenBank/DDBJ whole genome shotgun (WGS) entry which is preliminary data.</text>
</comment>
<keyword evidence="11" id="KW-0539">Nucleus</keyword>
<reference evidence="15" key="1">
    <citation type="submission" date="2020-01" db="EMBL/GenBank/DDBJ databases">
        <title>Draft genome sequence of the Termite Coptotermes fromosanus.</title>
        <authorList>
            <person name="Itakura S."/>
            <person name="Yosikawa Y."/>
            <person name="Umezawa K."/>
        </authorList>
    </citation>
    <scope>NUCLEOTIDE SEQUENCE [LARGE SCALE GENOMIC DNA]</scope>
</reference>
<evidence type="ECO:0000256" key="12">
    <source>
        <dbReference type="PROSITE-ProRule" id="PRU00042"/>
    </source>
</evidence>
<evidence type="ECO:0000256" key="9">
    <source>
        <dbReference type="ARBA" id="ARBA00023125"/>
    </source>
</evidence>
<dbReference type="OrthoDB" id="9411774at2759"/>
<feature type="domain" description="C2H2-type" evidence="13">
    <location>
        <begin position="365"/>
        <end position="393"/>
    </location>
</feature>
<dbReference type="FunFam" id="3.30.160.60:FF:000765">
    <property type="entry name" value="Zinc finger 45-like"/>
    <property type="match status" value="1"/>
</dbReference>
<evidence type="ECO:0000256" key="1">
    <source>
        <dbReference type="ARBA" id="ARBA00003767"/>
    </source>
</evidence>
<proteinExistence type="inferred from homology"/>
<dbReference type="InParanoid" id="A0A6L2Q143"/>
<evidence type="ECO:0000313" key="14">
    <source>
        <dbReference type="EMBL" id="GFG37262.1"/>
    </source>
</evidence>
<dbReference type="InterPro" id="IPR036236">
    <property type="entry name" value="Znf_C2H2_sf"/>
</dbReference>
<gene>
    <name evidence="14" type="ORF">Cfor_10955</name>
</gene>
<comment type="function">
    <text evidence="1">May be involved in transcriptional regulation.</text>
</comment>
<dbReference type="PANTHER" id="PTHR23235:SF152">
    <property type="entry name" value="SI:DKEY-210J14.3"/>
    <property type="match status" value="1"/>
</dbReference>
<feature type="domain" description="C2H2-type" evidence="13">
    <location>
        <begin position="337"/>
        <end position="364"/>
    </location>
</feature>
<keyword evidence="9" id="KW-0238">DNA-binding</keyword>
<feature type="domain" description="C2H2-type" evidence="13">
    <location>
        <begin position="281"/>
        <end position="308"/>
    </location>
</feature>
<feature type="domain" description="C2H2-type" evidence="13">
    <location>
        <begin position="309"/>
        <end position="336"/>
    </location>
</feature>
<dbReference type="FunFam" id="3.30.160.60:FF:002343">
    <property type="entry name" value="Zinc finger protein 33A"/>
    <property type="match status" value="1"/>
</dbReference>
<evidence type="ECO:0000256" key="10">
    <source>
        <dbReference type="ARBA" id="ARBA00023163"/>
    </source>
</evidence>
<name>A0A6L2Q143_COPFO</name>
<keyword evidence="15" id="KW-1185">Reference proteome</keyword>
<evidence type="ECO:0000256" key="11">
    <source>
        <dbReference type="ARBA" id="ARBA00023242"/>
    </source>
</evidence>
<organism evidence="14 15">
    <name type="scientific">Coptotermes formosanus</name>
    <name type="common">Formosan subterranean termite</name>
    <dbReference type="NCBI Taxonomy" id="36987"/>
    <lineage>
        <taxon>Eukaryota</taxon>
        <taxon>Metazoa</taxon>
        <taxon>Ecdysozoa</taxon>
        <taxon>Arthropoda</taxon>
        <taxon>Hexapoda</taxon>
        <taxon>Insecta</taxon>
        <taxon>Pterygota</taxon>
        <taxon>Neoptera</taxon>
        <taxon>Polyneoptera</taxon>
        <taxon>Dictyoptera</taxon>
        <taxon>Blattodea</taxon>
        <taxon>Blattoidea</taxon>
        <taxon>Termitoidae</taxon>
        <taxon>Rhinotermitidae</taxon>
        <taxon>Coptotermes</taxon>
    </lineage>
</organism>
<keyword evidence="10" id="KW-0804">Transcription</keyword>
<evidence type="ECO:0000313" key="15">
    <source>
        <dbReference type="Proteomes" id="UP000502823"/>
    </source>
</evidence>
<dbReference type="GO" id="GO:0000978">
    <property type="term" value="F:RNA polymerase II cis-regulatory region sequence-specific DNA binding"/>
    <property type="evidence" value="ECO:0007669"/>
    <property type="project" value="TreeGrafter"/>
</dbReference>
<keyword evidence="6 12" id="KW-0863">Zinc-finger</keyword>
<dbReference type="GO" id="GO:0000981">
    <property type="term" value="F:DNA-binding transcription factor activity, RNA polymerase II-specific"/>
    <property type="evidence" value="ECO:0007669"/>
    <property type="project" value="TreeGrafter"/>
</dbReference>
<dbReference type="FunFam" id="3.30.160.60:FF:000097">
    <property type="entry name" value="Zinc finger protein"/>
    <property type="match status" value="1"/>
</dbReference>
<feature type="domain" description="C2H2-type" evidence="13">
    <location>
        <begin position="169"/>
        <end position="196"/>
    </location>
</feature>
<dbReference type="Pfam" id="PF00096">
    <property type="entry name" value="zf-C2H2"/>
    <property type="match status" value="7"/>
</dbReference>
<protein>
    <recommendedName>
        <fullName evidence="13">C2H2-type domain-containing protein</fullName>
    </recommendedName>
</protein>
<dbReference type="PANTHER" id="PTHR23235">
    <property type="entry name" value="KRUEPPEL-LIKE TRANSCRIPTION FACTOR"/>
    <property type="match status" value="1"/>
</dbReference>
<sequence length="407" mass="46136">MSTLTMAFRSFYENPGLLFRNSKEQTSAADAVEKYEATDLKVCFGCVQQVNTSYNFKVQCETADATLKQLVGCHPSQMTIQEENSNDGAHILTPVKEEIIKPEITIEEDDMLIVHNDSLGLCTDLSSSSSLTDPLLNDINDVDARGNIANHKHDITFNTRKQMKAKHNFVCDVCGKIFTVIKHLKNHMLTHTGEKPFSCDVCQKTFALKECLKIHSRIHTGEKPYHCEECGMHFTQKSGLLTHRKTHTGNKPYSCVECGLKFARPSHLQAHMVRHTGEKAFACSQCGREFGRRDSLMKHMRVHTGHKPFLCTVCGKSFAQSQNLKVHIATHAESKPFLCLQCGKSFANNARLKDHYTVHTGKRPFKCECCAKEFVRREHLKYHLHAVHGKKQMNLRPQICAFHSYTI</sequence>